<dbReference type="Proteomes" id="UP000183788">
    <property type="component" value="Unassembled WGS sequence"/>
</dbReference>
<evidence type="ECO:0000256" key="1">
    <source>
        <dbReference type="SAM" id="SignalP"/>
    </source>
</evidence>
<feature type="domain" description="DUF3347" evidence="2">
    <location>
        <begin position="67"/>
        <end position="144"/>
    </location>
</feature>
<gene>
    <name evidence="3" type="ORF">SAMN05661012_05334</name>
</gene>
<dbReference type="EMBL" id="FPIZ01000022">
    <property type="protein sequence ID" value="SFW83066.1"/>
    <property type="molecule type" value="Genomic_DNA"/>
</dbReference>
<name>A0A1K1SFM5_9BACT</name>
<dbReference type="InterPro" id="IPR021782">
    <property type="entry name" value="DUF3347"/>
</dbReference>
<reference evidence="3 4" key="1">
    <citation type="submission" date="2016-11" db="EMBL/GenBank/DDBJ databases">
        <authorList>
            <person name="Jaros S."/>
            <person name="Januszkiewicz K."/>
            <person name="Wedrychowicz H."/>
        </authorList>
    </citation>
    <scope>NUCLEOTIDE SEQUENCE [LARGE SCALE GENOMIC DNA]</scope>
    <source>
        <strain evidence="3 4">DSM 784</strain>
    </source>
</reference>
<dbReference type="AlphaFoldDB" id="A0A1K1SFM5"/>
<dbReference type="OrthoDB" id="5513217at2"/>
<proteinExistence type="predicted"/>
<sequence length="190" mass="20370">MRQFVKTAIAPLLAVLFLAACSNGNVSKEKESNVADSSGQEKGMAIDATVTDQSERIQLKDDMLNAIYEQYNHLTSAVVKGDVKGARLAGNAIETGARSLSGGEKIALNAAKIAATADLETLRIAFSALSNDLIVLTKKSGLDKGRLYIDFCPMAMNGKGAYWLSRDKAMQNPYFGEKMLTCGEVKGTIQ</sequence>
<evidence type="ECO:0000313" key="3">
    <source>
        <dbReference type="EMBL" id="SFW83066.1"/>
    </source>
</evidence>
<keyword evidence="1" id="KW-0732">Signal</keyword>
<dbReference type="PROSITE" id="PS51257">
    <property type="entry name" value="PROKAR_LIPOPROTEIN"/>
    <property type="match status" value="1"/>
</dbReference>
<feature type="signal peptide" evidence="1">
    <location>
        <begin position="1"/>
        <end position="27"/>
    </location>
</feature>
<dbReference type="Pfam" id="PF11827">
    <property type="entry name" value="DUF3347"/>
    <property type="match status" value="1"/>
</dbReference>
<evidence type="ECO:0000259" key="2">
    <source>
        <dbReference type="Pfam" id="PF11827"/>
    </source>
</evidence>
<evidence type="ECO:0000313" key="4">
    <source>
        <dbReference type="Proteomes" id="UP000183788"/>
    </source>
</evidence>
<organism evidence="3 4">
    <name type="scientific">Chitinophaga sancti</name>
    <dbReference type="NCBI Taxonomy" id="1004"/>
    <lineage>
        <taxon>Bacteria</taxon>
        <taxon>Pseudomonadati</taxon>
        <taxon>Bacteroidota</taxon>
        <taxon>Chitinophagia</taxon>
        <taxon>Chitinophagales</taxon>
        <taxon>Chitinophagaceae</taxon>
        <taxon>Chitinophaga</taxon>
    </lineage>
</organism>
<dbReference type="STRING" id="1004.SAMN05661012_05334"/>
<protein>
    <recommendedName>
        <fullName evidence="2">DUF3347 domain-containing protein</fullName>
    </recommendedName>
</protein>
<accession>A0A1K1SFM5</accession>
<feature type="chain" id="PRO_5012317851" description="DUF3347 domain-containing protein" evidence="1">
    <location>
        <begin position="28"/>
        <end position="190"/>
    </location>
</feature>